<dbReference type="SMART" id="SM00507">
    <property type="entry name" value="HNHc"/>
    <property type="match status" value="1"/>
</dbReference>
<dbReference type="Gene3D" id="1.10.30.50">
    <property type="match status" value="1"/>
</dbReference>
<dbReference type="GO" id="GO:0004519">
    <property type="term" value="F:endonuclease activity"/>
    <property type="evidence" value="ECO:0007669"/>
    <property type="project" value="InterPro"/>
</dbReference>
<protein>
    <recommendedName>
        <fullName evidence="1">HNH nuclease domain-containing protein</fullName>
    </recommendedName>
</protein>
<dbReference type="RefSeq" id="WP_109818086.1">
    <property type="nucleotide sequence ID" value="NZ_QGKR01000196.1"/>
</dbReference>
<dbReference type="CDD" id="cd00085">
    <property type="entry name" value="HNHc"/>
    <property type="match status" value="1"/>
</dbReference>
<organism evidence="2 3">
    <name type="scientific">Micromonospora acroterricola</name>
    <dbReference type="NCBI Taxonomy" id="2202421"/>
    <lineage>
        <taxon>Bacteria</taxon>
        <taxon>Bacillati</taxon>
        <taxon>Actinomycetota</taxon>
        <taxon>Actinomycetes</taxon>
        <taxon>Micromonosporales</taxon>
        <taxon>Micromonosporaceae</taxon>
        <taxon>Micromonospora</taxon>
    </lineage>
</organism>
<evidence type="ECO:0000259" key="1">
    <source>
        <dbReference type="SMART" id="SM00507"/>
    </source>
</evidence>
<reference evidence="2 3" key="1">
    <citation type="submission" date="2018-05" db="EMBL/GenBank/DDBJ databases">
        <title>Micromonospora atacamensis sp. nov., a novel actinobacteria isolated from high altitude Atacama Desert soil.</title>
        <authorList>
            <person name="Carro L."/>
            <person name="Golinska P."/>
            <person name="Klenk H.-P."/>
            <person name="Goodfellow M."/>
        </authorList>
    </citation>
    <scope>NUCLEOTIDE SEQUENCE [LARGE SCALE GENOMIC DNA]</scope>
    <source>
        <strain evidence="2 3">5R2A7</strain>
    </source>
</reference>
<dbReference type="Proteomes" id="UP000245410">
    <property type="component" value="Unassembled WGS sequence"/>
</dbReference>
<dbReference type="GO" id="GO:0003676">
    <property type="term" value="F:nucleic acid binding"/>
    <property type="evidence" value="ECO:0007669"/>
    <property type="project" value="InterPro"/>
</dbReference>
<dbReference type="InterPro" id="IPR003615">
    <property type="entry name" value="HNH_nuc"/>
</dbReference>
<dbReference type="EMBL" id="QGKR01000196">
    <property type="protein sequence ID" value="PWR08587.1"/>
    <property type="molecule type" value="Genomic_DNA"/>
</dbReference>
<name>A0A317D204_9ACTN</name>
<feature type="domain" description="HNH nuclease" evidence="1">
    <location>
        <begin position="178"/>
        <end position="238"/>
    </location>
</feature>
<sequence>MKGPGGCANTPGLWPIQLRWTDMADATCPQCDGAVQRRKKSGPPPTYCSQQCRRDAYAARCRADGRYAAMLAARVANRKPTTHRLTCRVCLAEFESKQRGVAYCSKRCREAGNGRGCDREGCPRPHRAKGLCNRHYKDERYPDVRFAIPEDPEGKRKRDLIRAKRRRAAQRRADAENVDRDVVGERDGWRCGICHRKVDQRKAYPHPMSASLDHVVPLSFGGRHTYANTRITHLRCNMARSNRGGDEQLRPRVTQRDYHPLAPTPEGWPEQYRRGDGSLSRALKSFRRCLWLRSVHPPAWVRKGADCGAR</sequence>
<gene>
    <name evidence="2" type="ORF">DKT68_15335</name>
</gene>
<dbReference type="GO" id="GO:0008270">
    <property type="term" value="F:zinc ion binding"/>
    <property type="evidence" value="ECO:0007669"/>
    <property type="project" value="InterPro"/>
</dbReference>
<dbReference type="InterPro" id="IPR002711">
    <property type="entry name" value="HNH"/>
</dbReference>
<proteinExistence type="predicted"/>
<comment type="caution">
    <text evidence="2">The sequence shown here is derived from an EMBL/GenBank/DDBJ whole genome shotgun (WGS) entry which is preliminary data.</text>
</comment>
<evidence type="ECO:0000313" key="3">
    <source>
        <dbReference type="Proteomes" id="UP000245410"/>
    </source>
</evidence>
<dbReference type="Pfam" id="PF01844">
    <property type="entry name" value="HNH"/>
    <property type="match status" value="1"/>
</dbReference>
<accession>A0A317D204</accession>
<dbReference type="AlphaFoldDB" id="A0A317D204"/>
<keyword evidence="3" id="KW-1185">Reference proteome</keyword>
<evidence type="ECO:0000313" key="2">
    <source>
        <dbReference type="EMBL" id="PWR08587.1"/>
    </source>
</evidence>